<feature type="signal peptide" evidence="2">
    <location>
        <begin position="1"/>
        <end position="33"/>
    </location>
</feature>
<proteinExistence type="predicted"/>
<protein>
    <submittedName>
        <fullName evidence="4">Rhoptry protein ROP7</fullName>
    </submittedName>
</protein>
<evidence type="ECO:0000313" key="4">
    <source>
        <dbReference type="EMBL" id="PIL96014.1"/>
    </source>
</evidence>
<feature type="non-terminal residue" evidence="4">
    <location>
        <position position="359"/>
    </location>
</feature>
<keyword evidence="2" id="KW-0732">Signal</keyword>
<evidence type="ECO:0000256" key="1">
    <source>
        <dbReference type="SAM" id="MobiDB-lite"/>
    </source>
</evidence>
<evidence type="ECO:0000259" key="3">
    <source>
        <dbReference type="Pfam" id="PF14531"/>
    </source>
</evidence>
<dbReference type="VEuPathDB" id="ToxoDB:TGCOUG_396160"/>
<organism evidence="4 5">
    <name type="scientific">Toxoplasma gondii COUG</name>
    <dbReference type="NCBI Taxonomy" id="1074873"/>
    <lineage>
        <taxon>Eukaryota</taxon>
        <taxon>Sar</taxon>
        <taxon>Alveolata</taxon>
        <taxon>Apicomplexa</taxon>
        <taxon>Conoidasida</taxon>
        <taxon>Coccidia</taxon>
        <taxon>Eucoccidiorida</taxon>
        <taxon>Eimeriorina</taxon>
        <taxon>Sarcocystidae</taxon>
        <taxon>Toxoplasma</taxon>
    </lineage>
</organism>
<sequence>MGHPTSFGQPSCLVWLAAAFLVLGLCLVQQGAGIQRPHQWKSSEGALSVSPAGDIVDKYSHGSTQGENTVSEGEAEGSRGGSWLEQEGVELRSPLLDSQTGTSTASPTGLRRFLRHLRFWRRGSTRGSDDAAEVSRRTRVPLHTRVLQHLRRVGRFFRHGIPAAAGRFLRRVWPERPRPVFTEGDPPDLETNSLYYRDKVPGQGIIQEVFRQKPEIAHHPVSISCVAGDERVSETLWAEGGVVRVASELGQPERELVRGRRIAFIGAGMEFEATDQATGEPMTVLVGITSSRPSGKDLDKLRHQALAVGLFQKVKNPYLADRYLRFLAPFDLVTIPGKPLVQEAKSHGGVGWIINMVLL</sequence>
<dbReference type="Pfam" id="PF14531">
    <property type="entry name" value="Kinase-like"/>
    <property type="match status" value="1"/>
</dbReference>
<feature type="chain" id="PRO_5013654770" evidence="2">
    <location>
        <begin position="34"/>
        <end position="359"/>
    </location>
</feature>
<dbReference type="InterPro" id="IPR027916">
    <property type="entry name" value="Kinase-like_dom_ROP"/>
</dbReference>
<dbReference type="Proteomes" id="UP000236343">
    <property type="component" value="Unassembled WGS sequence"/>
</dbReference>
<feature type="domain" description="Rhoptry Protein kinase-like" evidence="3">
    <location>
        <begin position="243"/>
        <end position="359"/>
    </location>
</feature>
<feature type="compositionally biased region" description="Polar residues" evidence="1">
    <location>
        <begin position="61"/>
        <end position="70"/>
    </location>
</feature>
<evidence type="ECO:0000313" key="5">
    <source>
        <dbReference type="Proteomes" id="UP000236343"/>
    </source>
</evidence>
<feature type="region of interest" description="Disordered" evidence="1">
    <location>
        <begin position="53"/>
        <end position="80"/>
    </location>
</feature>
<dbReference type="Gene3D" id="3.30.200.20">
    <property type="entry name" value="Phosphorylase Kinase, domain 1"/>
    <property type="match status" value="1"/>
</dbReference>
<accession>A0A2G8XLW6</accession>
<dbReference type="EMBL" id="AGQR02004245">
    <property type="protein sequence ID" value="PIL96014.1"/>
    <property type="molecule type" value="Genomic_DNA"/>
</dbReference>
<gene>
    <name evidence="4" type="ORF">TGCOUG_396160</name>
</gene>
<evidence type="ECO:0000256" key="2">
    <source>
        <dbReference type="SAM" id="SignalP"/>
    </source>
</evidence>
<dbReference type="AlphaFoldDB" id="A0A2G8XLW6"/>
<comment type="caution">
    <text evidence="4">The sequence shown here is derived from an EMBL/GenBank/DDBJ whole genome shotgun (WGS) entry which is preliminary data.</text>
</comment>
<reference evidence="4 5" key="1">
    <citation type="journal article" date="2016" name="Nat. Commun.">
        <title>Local admixture of amplified and diversified secreted pathogenesis determinants shapes mosaic Toxoplasma gondii genomes.</title>
        <authorList>
            <person name="Lorenzi H."/>
            <person name="Khan A."/>
            <person name="Behnke M.S."/>
            <person name="Namasivayam S."/>
            <person name="Swapna L.S."/>
            <person name="Hadjithomas M."/>
            <person name="Karamycheva S."/>
            <person name="Pinney D."/>
            <person name="Brunk B.P."/>
            <person name="Ajioka J.W."/>
            <person name="Ajzenberg D."/>
            <person name="Boothroyd J.C."/>
            <person name="Boyle J.P."/>
            <person name="Darde M.L."/>
            <person name="Diaz-Miranda M.A."/>
            <person name="Dubey J.P."/>
            <person name="Fritz H.M."/>
            <person name="Gennari S.M."/>
            <person name="Gregory B.D."/>
            <person name="Kim K."/>
            <person name="Saeij J.P."/>
            <person name="Su C."/>
            <person name="White M.W."/>
            <person name="Zhu X.Q."/>
            <person name="Howe D.K."/>
            <person name="Rosenthal B.M."/>
            <person name="Grigg M.E."/>
            <person name="Parkinson J."/>
            <person name="Liu L."/>
            <person name="Kissinger J.C."/>
            <person name="Roos D.S."/>
            <person name="Sibley L.D."/>
        </authorList>
    </citation>
    <scope>NUCLEOTIDE SEQUENCE [LARGE SCALE GENOMIC DNA]</scope>
    <source>
        <strain evidence="4 5">COUG</strain>
    </source>
</reference>
<name>A0A2G8XLW6_TOXGO</name>